<name>A0A7S9PTD6_EPIFF</name>
<dbReference type="InterPro" id="IPR036047">
    <property type="entry name" value="F-box-like_dom_sf"/>
</dbReference>
<dbReference type="SUPFAM" id="SSF81383">
    <property type="entry name" value="F-box domain"/>
    <property type="match status" value="1"/>
</dbReference>
<reference evidence="2 3" key="1">
    <citation type="journal article" date="2018" name="PLoS Genet.">
        <title>Repeat elements organise 3D genome structure and mediate transcription in the filamentous fungus Epichloe festucae.</title>
        <authorList>
            <person name="Winter D.J."/>
            <person name="Ganley A.R.D."/>
            <person name="Young C.A."/>
            <person name="Liachko I."/>
            <person name="Schardl C.L."/>
            <person name="Dupont P.Y."/>
            <person name="Berry D."/>
            <person name="Ram A."/>
            <person name="Scott B."/>
            <person name="Cox M.P."/>
        </authorList>
    </citation>
    <scope>NUCLEOTIDE SEQUENCE [LARGE SCALE GENOMIC DNA]</scope>
    <source>
        <strain evidence="2 3">Fl1</strain>
    </source>
</reference>
<evidence type="ECO:0000313" key="2">
    <source>
        <dbReference type="EMBL" id="QPG95804.1"/>
    </source>
</evidence>
<accession>A0A7S9PTD6</accession>
<dbReference type="PROSITE" id="PS50181">
    <property type="entry name" value="FBOX"/>
    <property type="match status" value="1"/>
</dbReference>
<dbReference type="InterPro" id="IPR001810">
    <property type="entry name" value="F-box_dom"/>
</dbReference>
<dbReference type="Proteomes" id="UP000594364">
    <property type="component" value="Chromosome 2"/>
</dbReference>
<dbReference type="AlphaFoldDB" id="A0A7S9PTD6"/>
<evidence type="ECO:0000313" key="3">
    <source>
        <dbReference type="Proteomes" id="UP000594364"/>
    </source>
</evidence>
<dbReference type="Gene3D" id="1.20.1280.50">
    <property type="match status" value="1"/>
</dbReference>
<keyword evidence="3" id="KW-1185">Reference proteome</keyword>
<protein>
    <recommendedName>
        <fullName evidence="1">F-box domain-containing protein</fullName>
    </recommendedName>
</protein>
<dbReference type="CDD" id="cd09917">
    <property type="entry name" value="F-box_SF"/>
    <property type="match status" value="1"/>
</dbReference>
<feature type="domain" description="F-box" evidence="1">
    <location>
        <begin position="38"/>
        <end position="84"/>
    </location>
</feature>
<organism evidence="2 3">
    <name type="scientific">Epichloe festucae (strain Fl1)</name>
    <dbReference type="NCBI Taxonomy" id="877507"/>
    <lineage>
        <taxon>Eukaryota</taxon>
        <taxon>Fungi</taxon>
        <taxon>Dikarya</taxon>
        <taxon>Ascomycota</taxon>
        <taxon>Pezizomycotina</taxon>
        <taxon>Sordariomycetes</taxon>
        <taxon>Hypocreomycetidae</taxon>
        <taxon>Hypocreales</taxon>
        <taxon>Clavicipitaceae</taxon>
        <taxon>Epichloe</taxon>
    </lineage>
</organism>
<dbReference type="EMBL" id="CP031386">
    <property type="protein sequence ID" value="QPG95804.1"/>
    <property type="molecule type" value="Genomic_DNA"/>
</dbReference>
<dbReference type="OrthoDB" id="5232052at2759"/>
<evidence type="ECO:0000259" key="1">
    <source>
        <dbReference type="PROSITE" id="PS50181"/>
    </source>
</evidence>
<proteinExistence type="predicted"/>
<sequence>MPVPRTMIREDSLKWTYPDSSNTQQVWKPHWRSTATMPSSIEQLPRELQEMVFIHLDYQMLIRLSTVNRYFQQIIDPQRMASDADKVQFIMRAAKDFPQHRPSERGHDFRPGNFECYICFRVRSPDNFDMLQPQSAFLDLRGCIVQDREPDPRIDAKTSGFATVGEFGRNLVVSDVPIVGEIALYDLEESLSCDEAGRSVGSRRLGIKLMDDW</sequence>
<gene>
    <name evidence="2" type="ORF">C2857_002147</name>
</gene>
<dbReference type="Pfam" id="PF12937">
    <property type="entry name" value="F-box-like"/>
    <property type="match status" value="1"/>
</dbReference>